<protein>
    <submittedName>
        <fullName evidence="2">Uncharacterized protein</fullName>
    </submittedName>
</protein>
<evidence type="ECO:0000256" key="1">
    <source>
        <dbReference type="SAM" id="Coils"/>
    </source>
</evidence>
<keyword evidence="3" id="KW-1185">Reference proteome</keyword>
<sequence>MSSKIKGLLQKINFIEADMELHKQILLSIPSDNKTEMEAVINKIADQKKQINDLRLEIKTLDKDEYNKILAIERAAQTFRQIAKDKKFVQVNTLNETGECFITFNDGTRLDCLVAAKEENGNWTVLTLEGETKEYPGGFIK</sequence>
<reference evidence="3" key="1">
    <citation type="submission" date="2016-10" db="EMBL/GenBank/DDBJ databases">
        <authorList>
            <person name="Varghese N."/>
            <person name="Submissions S."/>
        </authorList>
    </citation>
    <scope>NUCLEOTIDE SEQUENCE [LARGE SCALE GENOMIC DNA]</scope>
    <source>
        <strain evidence="3">DSM 3384</strain>
    </source>
</reference>
<name>A0A1H2IEZ6_9BACT</name>
<dbReference type="Proteomes" id="UP000199608">
    <property type="component" value="Unassembled WGS sequence"/>
</dbReference>
<gene>
    <name evidence="2" type="ORF">SAMN04487931_108138</name>
</gene>
<evidence type="ECO:0000313" key="2">
    <source>
        <dbReference type="EMBL" id="SDU42697.1"/>
    </source>
</evidence>
<keyword evidence="1" id="KW-0175">Coiled coil</keyword>
<dbReference type="AlphaFoldDB" id="A0A1H2IEZ6"/>
<feature type="coiled-coil region" evidence="1">
    <location>
        <begin position="37"/>
        <end position="64"/>
    </location>
</feature>
<dbReference type="RefSeq" id="WP_092235466.1">
    <property type="nucleotide sequence ID" value="NZ_FNLL01000008.1"/>
</dbReference>
<organism evidence="2 3">
    <name type="scientific">Desulfobacula phenolica</name>
    <dbReference type="NCBI Taxonomy" id="90732"/>
    <lineage>
        <taxon>Bacteria</taxon>
        <taxon>Pseudomonadati</taxon>
        <taxon>Thermodesulfobacteriota</taxon>
        <taxon>Desulfobacteria</taxon>
        <taxon>Desulfobacterales</taxon>
        <taxon>Desulfobacteraceae</taxon>
        <taxon>Desulfobacula</taxon>
    </lineage>
</organism>
<proteinExistence type="predicted"/>
<accession>A0A1H2IEZ6</accession>
<dbReference type="EMBL" id="FNLL01000008">
    <property type="protein sequence ID" value="SDU42697.1"/>
    <property type="molecule type" value="Genomic_DNA"/>
</dbReference>
<evidence type="ECO:0000313" key="3">
    <source>
        <dbReference type="Proteomes" id="UP000199608"/>
    </source>
</evidence>